<evidence type="ECO:0000313" key="2">
    <source>
        <dbReference type="Proteomes" id="UP000005239"/>
    </source>
</evidence>
<reference evidence="1" key="2">
    <citation type="submission" date="2022-06" db="UniProtKB">
        <authorList>
            <consortium name="EnsemblMetazoa"/>
        </authorList>
    </citation>
    <scope>IDENTIFICATION</scope>
    <source>
        <strain evidence="1">PS312</strain>
    </source>
</reference>
<protein>
    <submittedName>
        <fullName evidence="1">Uncharacterized protein</fullName>
    </submittedName>
</protein>
<gene>
    <name evidence="1" type="primary">WBGene00284320</name>
</gene>
<sequence length="129" mass="14669">MEEESRSIKVDNSFSGRGTLRNIASSNLREERKTTFNMMIAFTMLRIGTIGTVRKSENKIDERSTLWSSLAISGECTTTLHIGPNISIWYENITREILGWVAKKPSVPPSQKDAWSLLSLYRRAVTEKM</sequence>
<proteinExistence type="predicted"/>
<dbReference type="Proteomes" id="UP000005239">
    <property type="component" value="Unassembled WGS sequence"/>
</dbReference>
<dbReference type="EnsemblMetazoa" id="PPA45951.1">
    <property type="protein sequence ID" value="PPA45951.1"/>
    <property type="gene ID" value="WBGene00284320"/>
</dbReference>
<keyword evidence="2" id="KW-1185">Reference proteome</keyword>
<dbReference type="AlphaFoldDB" id="A0A2A6D266"/>
<accession>A0A2A6D266</accession>
<evidence type="ECO:0000313" key="1">
    <source>
        <dbReference type="EnsemblMetazoa" id="PPA45951.1"/>
    </source>
</evidence>
<organism evidence="1 2">
    <name type="scientific">Pristionchus pacificus</name>
    <name type="common">Parasitic nematode worm</name>
    <dbReference type="NCBI Taxonomy" id="54126"/>
    <lineage>
        <taxon>Eukaryota</taxon>
        <taxon>Metazoa</taxon>
        <taxon>Ecdysozoa</taxon>
        <taxon>Nematoda</taxon>
        <taxon>Chromadorea</taxon>
        <taxon>Rhabditida</taxon>
        <taxon>Rhabditina</taxon>
        <taxon>Diplogasteromorpha</taxon>
        <taxon>Diplogasteroidea</taxon>
        <taxon>Neodiplogasteridae</taxon>
        <taxon>Pristionchus</taxon>
    </lineage>
</organism>
<name>A0A2A6D266_PRIPA</name>
<accession>A0A8R1V193</accession>
<reference evidence="2" key="1">
    <citation type="journal article" date="2008" name="Nat. Genet.">
        <title>The Pristionchus pacificus genome provides a unique perspective on nematode lifestyle and parasitism.</title>
        <authorList>
            <person name="Dieterich C."/>
            <person name="Clifton S.W."/>
            <person name="Schuster L.N."/>
            <person name="Chinwalla A."/>
            <person name="Delehaunty K."/>
            <person name="Dinkelacker I."/>
            <person name="Fulton L."/>
            <person name="Fulton R."/>
            <person name="Godfrey J."/>
            <person name="Minx P."/>
            <person name="Mitreva M."/>
            <person name="Roeseler W."/>
            <person name="Tian H."/>
            <person name="Witte H."/>
            <person name="Yang S.P."/>
            <person name="Wilson R.K."/>
            <person name="Sommer R.J."/>
        </authorList>
    </citation>
    <scope>NUCLEOTIDE SEQUENCE [LARGE SCALE GENOMIC DNA]</scope>
    <source>
        <strain evidence="2">PS312</strain>
    </source>
</reference>